<dbReference type="PANTHER" id="PTHR34039">
    <property type="entry name" value="UPF0102 PROTEIN YRAN"/>
    <property type="match status" value="1"/>
</dbReference>
<gene>
    <name evidence="3" type="ORF">PATL70BA_0069</name>
</gene>
<dbReference type="Proteomes" id="UP000279029">
    <property type="component" value="Chromosome"/>
</dbReference>
<dbReference type="HAMAP" id="MF_00048">
    <property type="entry name" value="UPF0102"/>
    <property type="match status" value="1"/>
</dbReference>
<dbReference type="OrthoDB" id="9802516at2"/>
<organism evidence="3 4">
    <name type="scientific">Petrocella atlantisensis</name>
    <dbReference type="NCBI Taxonomy" id="2173034"/>
    <lineage>
        <taxon>Bacteria</taxon>
        <taxon>Bacillati</taxon>
        <taxon>Bacillota</taxon>
        <taxon>Clostridia</taxon>
        <taxon>Lachnospirales</taxon>
        <taxon>Vallitaleaceae</taxon>
        <taxon>Petrocella</taxon>
    </lineage>
</organism>
<evidence type="ECO:0000256" key="2">
    <source>
        <dbReference type="HAMAP-Rule" id="MF_00048"/>
    </source>
</evidence>
<evidence type="ECO:0000313" key="3">
    <source>
        <dbReference type="EMBL" id="VDN45907.1"/>
    </source>
</evidence>
<protein>
    <recommendedName>
        <fullName evidence="2">UPF0102 protein PATL70BA_0069</fullName>
    </recommendedName>
</protein>
<sequence length="121" mass="14559">MNKRDTGRHYEEMAVLHLVHAGYKILKRNYYTRYGEIDIIAYKASTYIFIEVKYRTSDKKGKPYEAVGHAKRQRMMKSSLSYCKVMNLFGQSMRFDIIDILEEKLTHYENAFEMDKRYTNY</sequence>
<accession>A0A3P7PMX6</accession>
<dbReference type="PANTHER" id="PTHR34039:SF1">
    <property type="entry name" value="UPF0102 PROTEIN YRAN"/>
    <property type="match status" value="1"/>
</dbReference>
<dbReference type="KEGG" id="cbar:PATL70BA_0069"/>
<dbReference type="AlphaFoldDB" id="A0A3P7PMX6"/>
<dbReference type="SUPFAM" id="SSF52980">
    <property type="entry name" value="Restriction endonuclease-like"/>
    <property type="match status" value="1"/>
</dbReference>
<dbReference type="CDD" id="cd20736">
    <property type="entry name" value="PoNe_Nuclease"/>
    <property type="match status" value="1"/>
</dbReference>
<evidence type="ECO:0000313" key="4">
    <source>
        <dbReference type="Proteomes" id="UP000279029"/>
    </source>
</evidence>
<keyword evidence="4" id="KW-1185">Reference proteome</keyword>
<dbReference type="RefSeq" id="WP_125135499.1">
    <property type="nucleotide sequence ID" value="NZ_LR130778.1"/>
</dbReference>
<dbReference type="Pfam" id="PF02021">
    <property type="entry name" value="UPF0102"/>
    <property type="match status" value="1"/>
</dbReference>
<dbReference type="Gene3D" id="3.40.1350.10">
    <property type="match status" value="1"/>
</dbReference>
<dbReference type="NCBIfam" id="NF009150">
    <property type="entry name" value="PRK12497.1-3"/>
    <property type="match status" value="1"/>
</dbReference>
<dbReference type="GO" id="GO:0003676">
    <property type="term" value="F:nucleic acid binding"/>
    <property type="evidence" value="ECO:0007669"/>
    <property type="project" value="InterPro"/>
</dbReference>
<dbReference type="InterPro" id="IPR011856">
    <property type="entry name" value="tRNA_endonuc-like_dom_sf"/>
</dbReference>
<dbReference type="EMBL" id="LR130778">
    <property type="protein sequence ID" value="VDN45907.1"/>
    <property type="molecule type" value="Genomic_DNA"/>
</dbReference>
<dbReference type="InterPro" id="IPR003509">
    <property type="entry name" value="UPF0102_YraN-like"/>
</dbReference>
<comment type="similarity">
    <text evidence="1 2">Belongs to the UPF0102 family.</text>
</comment>
<name>A0A3P7PMX6_9FIRM</name>
<proteinExistence type="inferred from homology"/>
<dbReference type="InterPro" id="IPR011335">
    <property type="entry name" value="Restrct_endonuc-II-like"/>
</dbReference>
<reference evidence="3 4" key="1">
    <citation type="submission" date="2018-09" db="EMBL/GenBank/DDBJ databases">
        <authorList>
            <person name="Postec A."/>
        </authorList>
    </citation>
    <scope>NUCLEOTIDE SEQUENCE [LARGE SCALE GENOMIC DNA]</scope>
    <source>
        <strain evidence="3">70B-A</strain>
    </source>
</reference>
<evidence type="ECO:0000256" key="1">
    <source>
        <dbReference type="ARBA" id="ARBA00006738"/>
    </source>
</evidence>